<evidence type="ECO:0000256" key="1">
    <source>
        <dbReference type="SAM" id="Phobius"/>
    </source>
</evidence>
<evidence type="ECO:0008006" key="5">
    <source>
        <dbReference type="Google" id="ProtNLM"/>
    </source>
</evidence>
<dbReference type="EMBL" id="JAENIM010000032">
    <property type="protein sequence ID" value="MBK1790758.1"/>
    <property type="molecule type" value="Genomic_DNA"/>
</dbReference>
<gene>
    <name evidence="3" type="ORF">JIN82_06275</name>
</gene>
<keyword evidence="2" id="KW-0732">Signal</keyword>
<evidence type="ECO:0000313" key="3">
    <source>
        <dbReference type="EMBL" id="MBK1790758.1"/>
    </source>
</evidence>
<evidence type="ECO:0000313" key="4">
    <source>
        <dbReference type="Proteomes" id="UP000624703"/>
    </source>
</evidence>
<feature type="chain" id="PRO_5035314116" description="PEP-CTERM protein-sorting domain-containing protein" evidence="2">
    <location>
        <begin position="27"/>
        <end position="65"/>
    </location>
</feature>
<feature type="signal peptide" evidence="2">
    <location>
        <begin position="1"/>
        <end position="26"/>
    </location>
</feature>
<keyword evidence="1" id="KW-0472">Membrane</keyword>
<proteinExistence type="predicted"/>
<dbReference type="Proteomes" id="UP000624703">
    <property type="component" value="Unassembled WGS sequence"/>
</dbReference>
<feature type="transmembrane region" description="Helical" evidence="1">
    <location>
        <begin position="42"/>
        <end position="59"/>
    </location>
</feature>
<name>A0A8J7SLZ5_9BACT</name>
<organism evidence="3 4">
    <name type="scientific">Persicirhabdus sediminis</name>
    <dbReference type="NCBI Taxonomy" id="454144"/>
    <lineage>
        <taxon>Bacteria</taxon>
        <taxon>Pseudomonadati</taxon>
        <taxon>Verrucomicrobiota</taxon>
        <taxon>Verrucomicrobiia</taxon>
        <taxon>Verrucomicrobiales</taxon>
        <taxon>Verrucomicrobiaceae</taxon>
        <taxon>Persicirhabdus</taxon>
    </lineage>
</organism>
<sequence length="65" mass="7332">MKFMNKKYQRLMTGMLLLASALPAAAHCDGTSHDDWPFPDFSWPTLIAIAGVAVVYFVTKKRRES</sequence>
<reference evidence="3" key="1">
    <citation type="submission" date="2021-01" db="EMBL/GenBank/DDBJ databases">
        <title>Modified the classification status of verrucomicrobia.</title>
        <authorList>
            <person name="Feng X."/>
        </authorList>
    </citation>
    <scope>NUCLEOTIDE SEQUENCE</scope>
    <source>
        <strain evidence="3">_KCTC 22039</strain>
    </source>
</reference>
<accession>A0A8J7SLZ5</accession>
<dbReference type="AlphaFoldDB" id="A0A8J7SLZ5"/>
<keyword evidence="1" id="KW-0812">Transmembrane</keyword>
<keyword evidence="1" id="KW-1133">Transmembrane helix</keyword>
<protein>
    <recommendedName>
        <fullName evidence="5">PEP-CTERM protein-sorting domain-containing protein</fullName>
    </recommendedName>
</protein>
<keyword evidence="4" id="KW-1185">Reference proteome</keyword>
<comment type="caution">
    <text evidence="3">The sequence shown here is derived from an EMBL/GenBank/DDBJ whole genome shotgun (WGS) entry which is preliminary data.</text>
</comment>
<evidence type="ECO:0000256" key="2">
    <source>
        <dbReference type="SAM" id="SignalP"/>
    </source>
</evidence>